<evidence type="ECO:0000259" key="2">
    <source>
        <dbReference type="Pfam" id="PF18902"/>
    </source>
</evidence>
<protein>
    <recommendedName>
        <fullName evidence="2">DUF5658 domain-containing protein</fullName>
    </recommendedName>
</protein>
<reference evidence="4" key="1">
    <citation type="submission" date="2016-11" db="EMBL/GenBank/DDBJ databases">
        <authorList>
            <person name="Varghese N."/>
            <person name="Submissions S."/>
        </authorList>
    </citation>
    <scope>NUCLEOTIDE SEQUENCE [LARGE SCALE GENOMIC DNA]</scope>
    <source>
        <strain evidence="4">DSM 17957</strain>
    </source>
</reference>
<name>A0A1M6FTV7_9FIRM</name>
<keyword evidence="1" id="KW-0472">Membrane</keyword>
<evidence type="ECO:0000256" key="1">
    <source>
        <dbReference type="SAM" id="Phobius"/>
    </source>
</evidence>
<keyword evidence="4" id="KW-1185">Reference proteome</keyword>
<feature type="transmembrane region" description="Helical" evidence="1">
    <location>
        <begin position="6"/>
        <end position="28"/>
    </location>
</feature>
<dbReference type="AlphaFoldDB" id="A0A1M6FTV7"/>
<gene>
    <name evidence="3" type="ORF">SAMN02745975_01088</name>
</gene>
<dbReference type="RefSeq" id="WP_110940345.1">
    <property type="nucleotide sequence ID" value="NZ_FQZV01000012.1"/>
</dbReference>
<keyword evidence="1" id="KW-0812">Transmembrane</keyword>
<dbReference type="EMBL" id="FQZV01000012">
    <property type="protein sequence ID" value="SHJ01115.1"/>
    <property type="molecule type" value="Genomic_DNA"/>
</dbReference>
<evidence type="ECO:0000313" key="4">
    <source>
        <dbReference type="Proteomes" id="UP000184536"/>
    </source>
</evidence>
<dbReference type="Proteomes" id="UP000184536">
    <property type="component" value="Unassembled WGS sequence"/>
</dbReference>
<proteinExistence type="predicted"/>
<organism evidence="3 4">
    <name type="scientific">Geosporobacter subterraneus DSM 17957</name>
    <dbReference type="NCBI Taxonomy" id="1121919"/>
    <lineage>
        <taxon>Bacteria</taxon>
        <taxon>Bacillati</taxon>
        <taxon>Bacillota</taxon>
        <taxon>Clostridia</taxon>
        <taxon>Peptostreptococcales</taxon>
        <taxon>Thermotaleaceae</taxon>
        <taxon>Geosporobacter</taxon>
    </lineage>
</organism>
<accession>A0A1M6FTV7</accession>
<feature type="transmembrane region" description="Helical" evidence="1">
    <location>
        <begin position="49"/>
        <end position="67"/>
    </location>
</feature>
<feature type="domain" description="DUF5658" evidence="2">
    <location>
        <begin position="12"/>
        <end position="99"/>
    </location>
</feature>
<dbReference type="InterPro" id="IPR043717">
    <property type="entry name" value="DUF5658"/>
</dbReference>
<evidence type="ECO:0000313" key="3">
    <source>
        <dbReference type="EMBL" id="SHJ01115.1"/>
    </source>
</evidence>
<dbReference type="Pfam" id="PF18902">
    <property type="entry name" value="DUF5658"/>
    <property type="match status" value="1"/>
</dbReference>
<feature type="transmembrane region" description="Helical" evidence="1">
    <location>
        <begin position="79"/>
        <end position="99"/>
    </location>
</feature>
<dbReference type="OrthoDB" id="1957285at2"/>
<keyword evidence="1" id="KW-1133">Transmembrane helix</keyword>
<sequence>MKSSNVFSVIMWIVYLTILDVIFTLYGLQIGIIEEANPILKFMFQKTPFWAGAGIVFFVCFLLWFLYSVQNQVRWLAPALWLICIIKLSVITLHLNWLFNM</sequence>